<evidence type="ECO:0000256" key="4">
    <source>
        <dbReference type="ARBA" id="ARBA00023235"/>
    </source>
</evidence>
<comment type="similarity">
    <text evidence="2 6">Belongs to the FKBP-type PPIase family.</text>
</comment>
<comment type="catalytic activity">
    <reaction evidence="1 5 6">
        <text>[protein]-peptidylproline (omega=180) = [protein]-peptidylproline (omega=0)</text>
        <dbReference type="Rhea" id="RHEA:16237"/>
        <dbReference type="Rhea" id="RHEA-COMP:10747"/>
        <dbReference type="Rhea" id="RHEA-COMP:10748"/>
        <dbReference type="ChEBI" id="CHEBI:83833"/>
        <dbReference type="ChEBI" id="CHEBI:83834"/>
        <dbReference type="EC" id="5.2.1.8"/>
    </reaction>
</comment>
<dbReference type="EMBL" id="CABPRZ010000001">
    <property type="protein sequence ID" value="VVD59599.1"/>
    <property type="molecule type" value="Genomic_DNA"/>
</dbReference>
<dbReference type="Gene3D" id="3.10.50.40">
    <property type="match status" value="1"/>
</dbReference>
<evidence type="ECO:0000256" key="5">
    <source>
        <dbReference type="PROSITE-ProRule" id="PRU00277"/>
    </source>
</evidence>
<proteinExistence type="inferred from homology"/>
<accession>A0A5E4RBZ6</accession>
<sequence>MNSVVTPVVQDDSYLTLHYRIATPDGADIVNTFEGKPATLQLGAGQLAPTLEQALLGLTTAERARFELAPEAAFGPRNPELLQHVSLKTLKENSNFDEDYSVGDLVEFNAPGGGRYAGILRELGDVSALFDFNHPLAGQPIVFEVQIIGIL</sequence>
<dbReference type="InterPro" id="IPR048261">
    <property type="entry name" value="SlpA/SlyD-like_ins_sf"/>
</dbReference>
<dbReference type="InterPro" id="IPR046357">
    <property type="entry name" value="PPIase_dom_sf"/>
</dbReference>
<evidence type="ECO:0000313" key="8">
    <source>
        <dbReference type="EMBL" id="VVD59599.1"/>
    </source>
</evidence>
<dbReference type="Pfam" id="PF00254">
    <property type="entry name" value="FKBP_C"/>
    <property type="match status" value="1"/>
</dbReference>
<evidence type="ECO:0000256" key="2">
    <source>
        <dbReference type="ARBA" id="ARBA00006577"/>
    </source>
</evidence>
<dbReference type="InterPro" id="IPR001179">
    <property type="entry name" value="PPIase_FKBP_dom"/>
</dbReference>
<feature type="domain" description="PPIase FKBP-type" evidence="7">
    <location>
        <begin position="12"/>
        <end position="106"/>
    </location>
</feature>
<dbReference type="OrthoDB" id="9808891at2"/>
<keyword evidence="3 5" id="KW-0697">Rotamase</keyword>
<dbReference type="PANTHER" id="PTHR47861:SF4">
    <property type="entry name" value="FKBP-TYPE 16 KDA PEPTIDYL-PROLYL CIS-TRANS ISOMERASE"/>
    <property type="match status" value="1"/>
</dbReference>
<evidence type="ECO:0000313" key="9">
    <source>
        <dbReference type="Proteomes" id="UP000414233"/>
    </source>
</evidence>
<keyword evidence="4 5" id="KW-0413">Isomerase</keyword>
<evidence type="ECO:0000259" key="7">
    <source>
        <dbReference type="PROSITE" id="PS50059"/>
    </source>
</evidence>
<name>A0A5E4RBZ6_9BURK</name>
<reference evidence="8 9" key="1">
    <citation type="submission" date="2019-08" db="EMBL/GenBank/DDBJ databases">
        <authorList>
            <person name="Peeters C."/>
        </authorList>
    </citation>
    <scope>NUCLEOTIDE SEQUENCE [LARGE SCALE GENOMIC DNA]</scope>
    <source>
        <strain evidence="8 9">LMG 30175</strain>
    </source>
</reference>
<dbReference type="Proteomes" id="UP000414233">
    <property type="component" value="Unassembled WGS sequence"/>
</dbReference>
<dbReference type="GO" id="GO:0003755">
    <property type="term" value="F:peptidyl-prolyl cis-trans isomerase activity"/>
    <property type="evidence" value="ECO:0007669"/>
    <property type="project" value="UniProtKB-UniRule"/>
</dbReference>
<keyword evidence="9" id="KW-1185">Reference proteome</keyword>
<evidence type="ECO:0000256" key="3">
    <source>
        <dbReference type="ARBA" id="ARBA00023110"/>
    </source>
</evidence>
<dbReference type="PANTHER" id="PTHR47861">
    <property type="entry name" value="FKBP-TYPE PEPTIDYL-PROLYL CIS-TRANS ISOMERASE SLYD"/>
    <property type="match status" value="1"/>
</dbReference>
<dbReference type="SUPFAM" id="SSF54534">
    <property type="entry name" value="FKBP-like"/>
    <property type="match status" value="1"/>
</dbReference>
<dbReference type="RefSeq" id="WP_150695032.1">
    <property type="nucleotide sequence ID" value="NZ_CABPRZ010000001.1"/>
</dbReference>
<organism evidence="8 9">
    <name type="scientific">Pandoraea terrae</name>
    <dbReference type="NCBI Taxonomy" id="1537710"/>
    <lineage>
        <taxon>Bacteria</taxon>
        <taxon>Pseudomonadati</taxon>
        <taxon>Pseudomonadota</taxon>
        <taxon>Betaproteobacteria</taxon>
        <taxon>Burkholderiales</taxon>
        <taxon>Burkholderiaceae</taxon>
        <taxon>Pandoraea</taxon>
    </lineage>
</organism>
<dbReference type="AlphaFoldDB" id="A0A5E4RBZ6"/>
<dbReference type="Gene3D" id="2.40.10.330">
    <property type="match status" value="1"/>
</dbReference>
<dbReference type="PROSITE" id="PS50059">
    <property type="entry name" value="FKBP_PPIASE"/>
    <property type="match status" value="1"/>
</dbReference>
<protein>
    <recommendedName>
        <fullName evidence="6">Peptidyl-prolyl cis-trans isomerase</fullName>
        <ecNumber evidence="6">5.2.1.8</ecNumber>
    </recommendedName>
</protein>
<dbReference type="EC" id="5.2.1.8" evidence="6"/>
<evidence type="ECO:0000256" key="1">
    <source>
        <dbReference type="ARBA" id="ARBA00000971"/>
    </source>
</evidence>
<gene>
    <name evidence="8" type="primary">fkpB</name>
    <name evidence="8" type="ORF">PTE30175_00029</name>
</gene>
<evidence type="ECO:0000256" key="6">
    <source>
        <dbReference type="RuleBase" id="RU003915"/>
    </source>
</evidence>